<dbReference type="InterPro" id="IPR001870">
    <property type="entry name" value="B30.2/SPRY"/>
</dbReference>
<feature type="domain" description="B30.2/SPRY" evidence="2">
    <location>
        <begin position="363"/>
        <end position="559"/>
    </location>
</feature>
<evidence type="ECO:0000313" key="4">
    <source>
        <dbReference type="Proteomes" id="UP000518266"/>
    </source>
</evidence>
<dbReference type="Pfam" id="PF00622">
    <property type="entry name" value="SPRY"/>
    <property type="match status" value="1"/>
</dbReference>
<dbReference type="InterPro" id="IPR003877">
    <property type="entry name" value="SPRY_dom"/>
</dbReference>
<dbReference type="Pfam" id="PF13765">
    <property type="entry name" value="PRY"/>
    <property type="match status" value="1"/>
</dbReference>
<protein>
    <recommendedName>
        <fullName evidence="2">B30.2/SPRY domain-containing protein</fullName>
    </recommendedName>
</protein>
<keyword evidence="4" id="KW-1185">Reference proteome</keyword>
<dbReference type="OrthoDB" id="6105938at2759"/>
<evidence type="ECO:0000256" key="1">
    <source>
        <dbReference type="SAM" id="Coils"/>
    </source>
</evidence>
<sequence>MKQTFFSLELKEELKAKDEKIRGKFGTSTSRFLKKQNIQLKMNLCRTNRNRTDCSTYVLQLKELQQIIDEKNTQLTEKTEELLKVTSAEPQRQLQDRLNDLVDGIKDGDNEYTKLNLENQLEDIRNQIAEKTLLLGSSDKRIANLSMCPVSVRVTELSNSIRVLKNFTRISNHWKTRYQSLKLQALKTPEVNNQLHCNVPQSSTYKDVVFDRPLNNFSELQKRLDLTRRQLQDSELRLQEADTKNFEMGVNISYLLIFLFFPSLYVQNNTVAVSLLVMEIADLRTQLKKAQKKAVAERNAMDLQRQLQQSQEDTDRLQRQLHEKDANHKALQQELEEMRREKNKLQGAYHNLQNEKNNLEDIVQDLQNKLSDLDDKTIYAMKSTLDPNTANPRILLSAENAEMSTTEQIQNIPDHPGRFNIAFAVLGMTGFSSGRHYWEVSVAGKLCYHLGMASESAQRRGTIIFSPTKGFWTVVLNKQGQFKAVERRHAIIPLETQPLRLGILLDYKKGQISFYDAGTRSHLYSFVQQSFTDKIYPFINFCVEDIESQTPIVINSPGSIDWIK</sequence>
<dbReference type="InterPro" id="IPR043136">
    <property type="entry name" value="B30.2/SPRY_sf"/>
</dbReference>
<dbReference type="InterPro" id="IPR050143">
    <property type="entry name" value="TRIM/RBCC"/>
</dbReference>
<dbReference type="InterPro" id="IPR006574">
    <property type="entry name" value="PRY"/>
</dbReference>
<feature type="coiled-coil region" evidence="1">
    <location>
        <begin position="273"/>
        <end position="376"/>
    </location>
</feature>
<gene>
    <name evidence="3" type="ORF">F7725_011810</name>
</gene>
<proteinExistence type="predicted"/>
<evidence type="ECO:0000259" key="2">
    <source>
        <dbReference type="PROSITE" id="PS50188"/>
    </source>
</evidence>
<dbReference type="FunFam" id="2.60.120.920:FF:000004">
    <property type="entry name" value="Butyrophilin subfamily 1 member A1"/>
    <property type="match status" value="1"/>
</dbReference>
<keyword evidence="1" id="KW-0175">Coiled coil</keyword>
<dbReference type="CDD" id="cd13733">
    <property type="entry name" value="SPRY_PRY_C-I_1"/>
    <property type="match status" value="1"/>
</dbReference>
<dbReference type="AlphaFoldDB" id="A0A7J5ZC00"/>
<dbReference type="Proteomes" id="UP000518266">
    <property type="component" value="Unassembled WGS sequence"/>
</dbReference>
<dbReference type="PANTHER" id="PTHR24103">
    <property type="entry name" value="E3 UBIQUITIN-PROTEIN LIGASE TRIM"/>
    <property type="match status" value="1"/>
</dbReference>
<dbReference type="InterPro" id="IPR003879">
    <property type="entry name" value="Butyrophylin_SPRY"/>
</dbReference>
<accession>A0A7J5ZC00</accession>
<dbReference type="EMBL" id="JAAKFY010000004">
    <property type="protein sequence ID" value="KAF3858609.1"/>
    <property type="molecule type" value="Genomic_DNA"/>
</dbReference>
<evidence type="ECO:0000313" key="3">
    <source>
        <dbReference type="EMBL" id="KAF3858609.1"/>
    </source>
</evidence>
<dbReference type="Gene3D" id="1.20.5.340">
    <property type="match status" value="1"/>
</dbReference>
<dbReference type="Gene3D" id="2.60.120.920">
    <property type="match status" value="1"/>
</dbReference>
<dbReference type="SMART" id="SM00589">
    <property type="entry name" value="PRY"/>
    <property type="match status" value="1"/>
</dbReference>
<feature type="coiled-coil region" evidence="1">
    <location>
        <begin position="217"/>
        <end position="244"/>
    </location>
</feature>
<dbReference type="InterPro" id="IPR013320">
    <property type="entry name" value="ConA-like_dom_sf"/>
</dbReference>
<dbReference type="SMART" id="SM00449">
    <property type="entry name" value="SPRY"/>
    <property type="match status" value="1"/>
</dbReference>
<dbReference type="PROSITE" id="PS50188">
    <property type="entry name" value="B302_SPRY"/>
    <property type="match status" value="1"/>
</dbReference>
<reference evidence="3 4" key="1">
    <citation type="submission" date="2020-03" db="EMBL/GenBank/DDBJ databases">
        <title>Dissostichus mawsoni Genome sequencing and assembly.</title>
        <authorList>
            <person name="Park H."/>
        </authorList>
    </citation>
    <scope>NUCLEOTIDE SEQUENCE [LARGE SCALE GENOMIC DNA]</scope>
    <source>
        <strain evidence="3">DM0001</strain>
        <tissue evidence="3">Muscle</tissue>
    </source>
</reference>
<comment type="caution">
    <text evidence="3">The sequence shown here is derived from an EMBL/GenBank/DDBJ whole genome shotgun (WGS) entry which is preliminary data.</text>
</comment>
<dbReference type="SUPFAM" id="SSF49899">
    <property type="entry name" value="Concanavalin A-like lectins/glucanases"/>
    <property type="match status" value="1"/>
</dbReference>
<organism evidence="3 4">
    <name type="scientific">Dissostichus mawsoni</name>
    <name type="common">Antarctic cod</name>
    <dbReference type="NCBI Taxonomy" id="36200"/>
    <lineage>
        <taxon>Eukaryota</taxon>
        <taxon>Metazoa</taxon>
        <taxon>Chordata</taxon>
        <taxon>Craniata</taxon>
        <taxon>Vertebrata</taxon>
        <taxon>Euteleostomi</taxon>
        <taxon>Actinopterygii</taxon>
        <taxon>Neopterygii</taxon>
        <taxon>Teleostei</taxon>
        <taxon>Neoteleostei</taxon>
        <taxon>Acanthomorphata</taxon>
        <taxon>Eupercaria</taxon>
        <taxon>Perciformes</taxon>
        <taxon>Notothenioidei</taxon>
        <taxon>Nototheniidae</taxon>
        <taxon>Dissostichus</taxon>
    </lineage>
</organism>
<name>A0A7J5ZC00_DISMA</name>
<dbReference type="PRINTS" id="PR01407">
    <property type="entry name" value="BUTYPHLNCDUF"/>
</dbReference>